<feature type="compositionally biased region" description="Polar residues" evidence="7">
    <location>
        <begin position="1"/>
        <end position="15"/>
    </location>
</feature>
<dbReference type="GO" id="GO:0032958">
    <property type="term" value="P:inositol phosphate biosynthetic process"/>
    <property type="evidence" value="ECO:0007669"/>
    <property type="project" value="TreeGrafter"/>
</dbReference>
<keyword evidence="9" id="KW-1185">Reference proteome</keyword>
<name>A0A834LR65_RHOSS</name>
<evidence type="ECO:0000256" key="7">
    <source>
        <dbReference type="SAM" id="MobiDB-lite"/>
    </source>
</evidence>
<gene>
    <name evidence="8" type="ORF">RHSIM_Rhsim05G0129700</name>
</gene>
<reference evidence="8" key="1">
    <citation type="submission" date="2019-11" db="EMBL/GenBank/DDBJ databases">
        <authorList>
            <person name="Liu Y."/>
            <person name="Hou J."/>
            <person name="Li T.-Q."/>
            <person name="Guan C.-H."/>
            <person name="Wu X."/>
            <person name="Wu H.-Z."/>
            <person name="Ling F."/>
            <person name="Zhang R."/>
            <person name="Shi X.-G."/>
            <person name="Ren J.-P."/>
            <person name="Chen E.-F."/>
            <person name="Sun J.-M."/>
        </authorList>
    </citation>
    <scope>NUCLEOTIDE SEQUENCE</scope>
    <source>
        <strain evidence="8">Adult_tree_wgs_1</strain>
        <tissue evidence="8">Leaves</tissue>
    </source>
</reference>
<evidence type="ECO:0000256" key="1">
    <source>
        <dbReference type="ARBA" id="ARBA00012023"/>
    </source>
</evidence>
<dbReference type="GO" id="GO:0035299">
    <property type="term" value="F:inositol-1,3,4,5,6-pentakisphosphate 2-kinase activity"/>
    <property type="evidence" value="ECO:0007669"/>
    <property type="project" value="UniProtKB-EC"/>
</dbReference>
<keyword evidence="4 6" id="KW-0418">Kinase</keyword>
<comment type="caution">
    <text evidence="8">The sequence shown here is derived from an EMBL/GenBank/DDBJ whole genome shotgun (WGS) entry which is preliminary data.</text>
</comment>
<keyword evidence="5 6" id="KW-0067">ATP-binding</keyword>
<dbReference type="PANTHER" id="PTHR14456:SF2">
    <property type="entry name" value="INOSITOL-PENTAKISPHOSPHATE 2-KINASE"/>
    <property type="match status" value="1"/>
</dbReference>
<keyword evidence="3 6" id="KW-0547">Nucleotide-binding</keyword>
<dbReference type="GO" id="GO:0005524">
    <property type="term" value="F:ATP binding"/>
    <property type="evidence" value="ECO:0007669"/>
    <property type="project" value="UniProtKB-KW"/>
</dbReference>
<dbReference type="GO" id="GO:0005634">
    <property type="term" value="C:nucleus"/>
    <property type="evidence" value="ECO:0007669"/>
    <property type="project" value="TreeGrafter"/>
</dbReference>
<feature type="compositionally biased region" description="Pro residues" evidence="7">
    <location>
        <begin position="17"/>
        <end position="35"/>
    </location>
</feature>
<dbReference type="OrthoDB" id="1727579at2759"/>
<evidence type="ECO:0000256" key="6">
    <source>
        <dbReference type="RuleBase" id="RU364126"/>
    </source>
</evidence>
<feature type="region of interest" description="Disordered" evidence="7">
    <location>
        <begin position="1"/>
        <end position="40"/>
    </location>
</feature>
<evidence type="ECO:0000256" key="5">
    <source>
        <dbReference type="ARBA" id="ARBA00022840"/>
    </source>
</evidence>
<comment type="domain">
    <text evidence="6">The EXKPK motif is conserved in inositol-pentakisphosphate 2-kinases of both family 1 and 2.</text>
</comment>
<dbReference type="PANTHER" id="PTHR14456">
    <property type="entry name" value="INOSITOL POLYPHOSPHATE KINASE 1"/>
    <property type="match status" value="1"/>
</dbReference>
<evidence type="ECO:0000256" key="4">
    <source>
        <dbReference type="ARBA" id="ARBA00022777"/>
    </source>
</evidence>
<dbReference type="Pfam" id="PF06090">
    <property type="entry name" value="Ins_P5_2-kin"/>
    <property type="match status" value="1"/>
</dbReference>
<sequence>MTTTSSNQTISQYQTLVPPPPLHSAPSLPTPPPPKSLTTAAGAANRALTKPLEPTQHLVKPLISIVPFCEYNDTKIEPAQCRRCFGFEFVSTNRRCFLGFCRQAPSWGSAPRATALLPKQRTPPPPNLTRSIRSLLLRTTSSGILIVDLIQPSLAPDDVLFITVGMQQLQMSFDLMPPMHGFSCYKSDRLHKAIKALFVTPQSNFRVFLNGSVIYGGLGGGSDSISHMIGKEDVLRNLMFDSGAIHAYYNFISQPWPRKEKDIEFSFSSVFLKSTNQIFDYKNFIFGSIQHVEDVSHAGDPAGVGGVWVLLLGGQTQWTVVLVAMLISISNIIVADTYAFVGGKVAKYLPSLGSHYHQCYSISKPTLELQIMQRAMSRSKMCGAEVFAVFGSPNAI</sequence>
<evidence type="ECO:0000313" key="9">
    <source>
        <dbReference type="Proteomes" id="UP000626092"/>
    </source>
</evidence>
<proteinExistence type="predicted"/>
<dbReference type="EC" id="2.7.1.158" evidence="1 6"/>
<dbReference type="Proteomes" id="UP000626092">
    <property type="component" value="Unassembled WGS sequence"/>
</dbReference>
<keyword evidence="2 6" id="KW-0808">Transferase</keyword>
<dbReference type="EMBL" id="WJXA01000005">
    <property type="protein sequence ID" value="KAF7144385.1"/>
    <property type="molecule type" value="Genomic_DNA"/>
</dbReference>
<accession>A0A834LR65</accession>
<evidence type="ECO:0000256" key="2">
    <source>
        <dbReference type="ARBA" id="ARBA00022679"/>
    </source>
</evidence>
<comment type="function">
    <text evidence="6">Phosphorylates Ins(1,3,4,5,6)P5 at position 2 to form Ins(1,2,3,4,5,6)P6 (InsP6 or phytate).</text>
</comment>
<dbReference type="AlphaFoldDB" id="A0A834LR65"/>
<protein>
    <recommendedName>
        <fullName evidence="1 6">Inositol-pentakisphosphate 2-kinase</fullName>
        <ecNumber evidence="1 6">2.7.1.158</ecNumber>
    </recommendedName>
</protein>
<comment type="catalytic activity">
    <reaction evidence="6">
        <text>1D-myo-inositol 1,3,4,5,6-pentakisphosphate + ATP = 1D-myo-inositol hexakisphosphate + ADP + H(+)</text>
        <dbReference type="Rhea" id="RHEA:20313"/>
        <dbReference type="ChEBI" id="CHEBI:15378"/>
        <dbReference type="ChEBI" id="CHEBI:30616"/>
        <dbReference type="ChEBI" id="CHEBI:57733"/>
        <dbReference type="ChEBI" id="CHEBI:58130"/>
        <dbReference type="ChEBI" id="CHEBI:456216"/>
        <dbReference type="EC" id="2.7.1.158"/>
    </reaction>
</comment>
<evidence type="ECO:0000313" key="8">
    <source>
        <dbReference type="EMBL" id="KAF7144385.1"/>
    </source>
</evidence>
<evidence type="ECO:0000256" key="3">
    <source>
        <dbReference type="ARBA" id="ARBA00022741"/>
    </source>
</evidence>
<organism evidence="8 9">
    <name type="scientific">Rhododendron simsii</name>
    <name type="common">Sims's rhododendron</name>
    <dbReference type="NCBI Taxonomy" id="118357"/>
    <lineage>
        <taxon>Eukaryota</taxon>
        <taxon>Viridiplantae</taxon>
        <taxon>Streptophyta</taxon>
        <taxon>Embryophyta</taxon>
        <taxon>Tracheophyta</taxon>
        <taxon>Spermatophyta</taxon>
        <taxon>Magnoliopsida</taxon>
        <taxon>eudicotyledons</taxon>
        <taxon>Gunneridae</taxon>
        <taxon>Pentapetalae</taxon>
        <taxon>asterids</taxon>
        <taxon>Ericales</taxon>
        <taxon>Ericaceae</taxon>
        <taxon>Ericoideae</taxon>
        <taxon>Rhodoreae</taxon>
        <taxon>Rhododendron</taxon>
    </lineage>
</organism>
<dbReference type="InterPro" id="IPR009286">
    <property type="entry name" value="Ins_P5_2-kin"/>
</dbReference>